<gene>
    <name evidence="2" type="ORF">CPELLU_LOCUS2493</name>
</gene>
<dbReference type="PANTHER" id="PTHR37049:SF4">
    <property type="entry name" value="RHODANESE DOMAIN-CONTAINING PROTEIN"/>
    <property type="match status" value="1"/>
</dbReference>
<dbReference type="Gene3D" id="3.90.226.10">
    <property type="entry name" value="2-enoyl-CoA Hydratase, Chain A, domain 1"/>
    <property type="match status" value="1"/>
</dbReference>
<keyword evidence="1" id="KW-0472">Membrane</keyword>
<dbReference type="SUPFAM" id="SSF52096">
    <property type="entry name" value="ClpP/crotonase"/>
    <property type="match status" value="1"/>
</dbReference>
<comment type="caution">
    <text evidence="2">The sequence shown here is derived from an EMBL/GenBank/DDBJ whole genome shotgun (WGS) entry which is preliminary data.</text>
</comment>
<evidence type="ECO:0000313" key="2">
    <source>
        <dbReference type="EMBL" id="CAG8501991.1"/>
    </source>
</evidence>
<organism evidence="2 3">
    <name type="scientific">Cetraspora pellucida</name>
    <dbReference type="NCBI Taxonomy" id="1433469"/>
    <lineage>
        <taxon>Eukaryota</taxon>
        <taxon>Fungi</taxon>
        <taxon>Fungi incertae sedis</taxon>
        <taxon>Mucoromycota</taxon>
        <taxon>Glomeromycotina</taxon>
        <taxon>Glomeromycetes</taxon>
        <taxon>Diversisporales</taxon>
        <taxon>Gigasporaceae</taxon>
        <taxon>Cetraspora</taxon>
    </lineage>
</organism>
<sequence>MMNINSSNFNRGLIINAHIDIEDLNGDPKSFDNEDVSKDSKSFVNEDMTEGLKSFDDKKINKNKESFNQKHIIESASPKHFSLSSSYAEVSTNKCSNLYKRIEEDRIDLHKSYINYRKLDKNKSLNTKMRIILLFALILTIFGTFSSAIPVERGDDEFDGCARIVKNYINDLKENKTNIVIKYKDVKDCYLSFPFDLKRATQSDVNQLIVDLKDAHTSFLPTCYSAFNFKQSILLYSSVNSNGYQAIKVFYDSQDRSNVGCEVTHIDEYPALDVITEFAKKYIKNSRDLGVRFNMALASLKLNYTNYAVINGSFALRTNLPEKESVIYNLKCSKATKKLERPWIITFNSDLNVTFTNFTDSKSYYSNVCLMKNVSQSTVPKKAYILNLPIEHLEQVEIKLSLNDVNISYIGDFAAVYKIGELGVFVIPSFEPNSNDTDIILGLTAKFDSFAKSGIVLDFTNNDGGYVVLSQYVNNLFFPQKRAAFPRDIKINNIMTFFIKQAEKLNLSIADITPVNTLSYSTYKPFNTSDEYIGNNQFTRGGVTTNYSNLFNEIYENSTLLDFLSTWKFPWSNKDVIILTNGACGSSCAQTTQYLAEQAKFSTVSVGGLFNRNMSYSSFPGGSVIAVKDFYNDLAPILTNTSINLPEIPKNFATEISMKSLSFSFSESYSIAFPNNLTEFMYRPATYRLYYDEKSIFDPSLLWLQALSALITLESRFG</sequence>
<name>A0A9N9F102_9GLOM</name>
<accession>A0A9N9F102</accession>
<keyword evidence="3" id="KW-1185">Reference proteome</keyword>
<proteinExistence type="predicted"/>
<feature type="transmembrane region" description="Helical" evidence="1">
    <location>
        <begin position="131"/>
        <end position="151"/>
    </location>
</feature>
<reference evidence="2" key="1">
    <citation type="submission" date="2021-06" db="EMBL/GenBank/DDBJ databases">
        <authorList>
            <person name="Kallberg Y."/>
            <person name="Tangrot J."/>
            <person name="Rosling A."/>
        </authorList>
    </citation>
    <scope>NUCLEOTIDE SEQUENCE</scope>
    <source>
        <strain evidence="2">FL966</strain>
    </source>
</reference>
<dbReference type="AlphaFoldDB" id="A0A9N9F102"/>
<dbReference type="EMBL" id="CAJVQA010001086">
    <property type="protein sequence ID" value="CAG8501991.1"/>
    <property type="molecule type" value="Genomic_DNA"/>
</dbReference>
<keyword evidence="1" id="KW-1133">Transmembrane helix</keyword>
<dbReference type="InterPro" id="IPR029045">
    <property type="entry name" value="ClpP/crotonase-like_dom_sf"/>
</dbReference>
<keyword evidence="1" id="KW-0812">Transmembrane</keyword>
<evidence type="ECO:0000313" key="3">
    <source>
        <dbReference type="Proteomes" id="UP000789759"/>
    </source>
</evidence>
<dbReference type="OrthoDB" id="27214at2759"/>
<dbReference type="PANTHER" id="PTHR37049">
    <property type="entry name" value="PEPTIDASE S41 FAMILY PROTEIN"/>
    <property type="match status" value="1"/>
</dbReference>
<evidence type="ECO:0000256" key="1">
    <source>
        <dbReference type="SAM" id="Phobius"/>
    </source>
</evidence>
<protein>
    <submittedName>
        <fullName evidence="2">15486_t:CDS:1</fullName>
    </submittedName>
</protein>
<dbReference type="InterPro" id="IPR052766">
    <property type="entry name" value="S41A_metabolite_peptidase"/>
</dbReference>
<dbReference type="Proteomes" id="UP000789759">
    <property type="component" value="Unassembled WGS sequence"/>
</dbReference>